<evidence type="ECO:0000259" key="13">
    <source>
        <dbReference type="Pfam" id="PF07715"/>
    </source>
</evidence>
<protein>
    <submittedName>
        <fullName evidence="14">Iron complex outermembrane receptor protein</fullName>
    </submittedName>
</protein>
<dbReference type="GO" id="GO:0044718">
    <property type="term" value="P:siderophore transmembrane transport"/>
    <property type="evidence" value="ECO:0007669"/>
    <property type="project" value="TreeGrafter"/>
</dbReference>
<dbReference type="Pfam" id="PF00593">
    <property type="entry name" value="TonB_dep_Rec_b-barrel"/>
    <property type="match status" value="1"/>
</dbReference>
<evidence type="ECO:0000256" key="1">
    <source>
        <dbReference type="ARBA" id="ARBA00004571"/>
    </source>
</evidence>
<reference evidence="14 15" key="1">
    <citation type="submission" date="2018-07" db="EMBL/GenBank/DDBJ databases">
        <title>Genomic Encyclopedia of Type Strains, Phase IV (KMG-IV): sequencing the most valuable type-strain genomes for metagenomic binning, comparative biology and taxonomic classification.</title>
        <authorList>
            <person name="Goeker M."/>
        </authorList>
    </citation>
    <scope>NUCLEOTIDE SEQUENCE [LARGE SCALE GENOMIC DNA]</scope>
    <source>
        <strain evidence="14 15">DSM 21410</strain>
    </source>
</reference>
<evidence type="ECO:0000256" key="8">
    <source>
        <dbReference type="ARBA" id="ARBA00023170"/>
    </source>
</evidence>
<keyword evidence="8 14" id="KW-0675">Receptor</keyword>
<dbReference type="Pfam" id="PF07715">
    <property type="entry name" value="Plug"/>
    <property type="match status" value="1"/>
</dbReference>
<evidence type="ECO:0000256" key="3">
    <source>
        <dbReference type="ARBA" id="ARBA00022452"/>
    </source>
</evidence>
<keyword evidence="3 10" id="KW-1134">Transmembrane beta strand</keyword>
<comment type="similarity">
    <text evidence="10 11">Belongs to the TonB-dependent receptor family.</text>
</comment>
<evidence type="ECO:0000256" key="9">
    <source>
        <dbReference type="ARBA" id="ARBA00023237"/>
    </source>
</evidence>
<dbReference type="AlphaFoldDB" id="A0A369A9A6"/>
<feature type="domain" description="TonB-dependent receptor-like beta-barrel" evidence="12">
    <location>
        <begin position="306"/>
        <end position="768"/>
    </location>
</feature>
<sequence length="794" mass="91458">MFVYSIQMKQLLILTYLSLCSFLTTLAQNTLHIRVFSSLSGEPVSMADITINGRLAGMTDDKGQYIYHTPEKSLLLSVDHISFKNRRVRVSFQTTSVQYITIPLEQLIENLPDVTITATRARKPITREVVQVDLLPKELIFNVNSTRLYDAVDKVPGVTVIDGQMSIRNGSGFAYGIGSRVLVIVDGMPLLTADRGDMRWNFAPIEMVENLEVVKGPASVLYGAGGLNGALHIKTLWPEKEKPIARIQTFYNLVDNPRDPGKKWWWTQRPGEWGISATAGESSGPLDYVVGINQLTTRGFIRFTDQTQSRLTFKTRYRTRPDGRGLTLQWNSSIMGSDEADFLAWHDADSNFYVPLNGADPAATSADGATRIVRQQWHITPEAIYLTRSGIRHRLATRWYRLQFKNYRDNLKTNLFNIDYSLDIPITLYTRLTTGFNYQYFDVFEIYNIGNHTGRNASAFAQLDHLRGRWALNTGFRYEYFSISGIESRRIPVFRAGANYQVDPTLFVRANFGQGFRFPTITEIFISTAGREAVPIFPNLNLRPEYGWNAEIGLKKQLTINTWRHYFDFSLFWLEYKDLVEITFGLYLPPRWDTVPPNQIPLDTIVSYLGFQAQNVAFARNAGLELSWTSEGHLTDQLFIRTLAGYTYSLPVDVNLDSTLRNPFRYFSRFATSLYTNENPLLHAMLKYRNRHLIKLDLEATWRGLLLGIDYRYLSKVERIDEVFRTFLPGYADQINKPGYTGNEYFINLRIGYRTPRHGQFTFIVNNLTNREYMIRFVRPEAPRNFTLQYRIEF</sequence>
<dbReference type="InterPro" id="IPR037066">
    <property type="entry name" value="Plug_dom_sf"/>
</dbReference>
<keyword evidence="15" id="KW-1185">Reference proteome</keyword>
<feature type="domain" description="TonB-dependent receptor plug" evidence="13">
    <location>
        <begin position="131"/>
        <end position="230"/>
    </location>
</feature>
<dbReference type="GO" id="GO:0009279">
    <property type="term" value="C:cell outer membrane"/>
    <property type="evidence" value="ECO:0007669"/>
    <property type="project" value="UniProtKB-SubCell"/>
</dbReference>
<name>A0A369A9A6_9FLAO</name>
<evidence type="ECO:0000259" key="12">
    <source>
        <dbReference type="Pfam" id="PF00593"/>
    </source>
</evidence>
<dbReference type="GO" id="GO:0015344">
    <property type="term" value="F:siderophore uptake transmembrane transporter activity"/>
    <property type="evidence" value="ECO:0007669"/>
    <property type="project" value="TreeGrafter"/>
</dbReference>
<keyword evidence="5" id="KW-0732">Signal</keyword>
<dbReference type="Gene3D" id="2.40.170.20">
    <property type="entry name" value="TonB-dependent receptor, beta-barrel domain"/>
    <property type="match status" value="1"/>
</dbReference>
<dbReference type="SUPFAM" id="SSF56935">
    <property type="entry name" value="Porins"/>
    <property type="match status" value="1"/>
</dbReference>
<keyword evidence="2 10" id="KW-0813">Transport</keyword>
<dbReference type="Gene3D" id="2.170.130.10">
    <property type="entry name" value="TonB-dependent receptor, plug domain"/>
    <property type="match status" value="1"/>
</dbReference>
<comment type="caution">
    <text evidence="14">The sequence shown here is derived from an EMBL/GenBank/DDBJ whole genome shotgun (WGS) entry which is preliminary data.</text>
</comment>
<keyword evidence="7 10" id="KW-0472">Membrane</keyword>
<evidence type="ECO:0000256" key="10">
    <source>
        <dbReference type="PROSITE-ProRule" id="PRU01360"/>
    </source>
</evidence>
<dbReference type="InterPro" id="IPR012910">
    <property type="entry name" value="Plug_dom"/>
</dbReference>
<evidence type="ECO:0000256" key="7">
    <source>
        <dbReference type="ARBA" id="ARBA00023136"/>
    </source>
</evidence>
<dbReference type="InterPro" id="IPR036942">
    <property type="entry name" value="Beta-barrel_TonB_sf"/>
</dbReference>
<evidence type="ECO:0000256" key="11">
    <source>
        <dbReference type="RuleBase" id="RU003357"/>
    </source>
</evidence>
<evidence type="ECO:0000256" key="5">
    <source>
        <dbReference type="ARBA" id="ARBA00022729"/>
    </source>
</evidence>
<dbReference type="InterPro" id="IPR039426">
    <property type="entry name" value="TonB-dep_rcpt-like"/>
</dbReference>
<evidence type="ECO:0000313" key="14">
    <source>
        <dbReference type="EMBL" id="RCX03994.1"/>
    </source>
</evidence>
<evidence type="ECO:0000313" key="15">
    <source>
        <dbReference type="Proteomes" id="UP000253517"/>
    </source>
</evidence>
<organism evidence="14 15">
    <name type="scientific">Schleiferia thermophila</name>
    <dbReference type="NCBI Taxonomy" id="884107"/>
    <lineage>
        <taxon>Bacteria</taxon>
        <taxon>Pseudomonadati</taxon>
        <taxon>Bacteroidota</taxon>
        <taxon>Flavobacteriia</taxon>
        <taxon>Flavobacteriales</taxon>
        <taxon>Schleiferiaceae</taxon>
        <taxon>Schleiferia</taxon>
    </lineage>
</organism>
<dbReference type="PROSITE" id="PS52016">
    <property type="entry name" value="TONB_DEPENDENT_REC_3"/>
    <property type="match status" value="1"/>
</dbReference>
<evidence type="ECO:0000256" key="4">
    <source>
        <dbReference type="ARBA" id="ARBA00022692"/>
    </source>
</evidence>
<proteinExistence type="inferred from homology"/>
<gene>
    <name evidence="14" type="ORF">DES35_102453</name>
</gene>
<dbReference type="Proteomes" id="UP000253517">
    <property type="component" value="Unassembled WGS sequence"/>
</dbReference>
<comment type="subcellular location">
    <subcellularLocation>
        <location evidence="1 10">Cell outer membrane</location>
        <topology evidence="1 10">Multi-pass membrane protein</topology>
    </subcellularLocation>
</comment>
<accession>A0A369A9A6</accession>
<evidence type="ECO:0000256" key="6">
    <source>
        <dbReference type="ARBA" id="ARBA00023077"/>
    </source>
</evidence>
<keyword evidence="6 11" id="KW-0798">TonB box</keyword>
<dbReference type="InterPro" id="IPR000531">
    <property type="entry name" value="Beta-barrel_TonB"/>
</dbReference>
<dbReference type="EMBL" id="QPJS01000002">
    <property type="protein sequence ID" value="RCX03994.1"/>
    <property type="molecule type" value="Genomic_DNA"/>
</dbReference>
<keyword evidence="9 10" id="KW-0998">Cell outer membrane</keyword>
<keyword evidence="4 10" id="KW-0812">Transmembrane</keyword>
<dbReference type="PANTHER" id="PTHR30069">
    <property type="entry name" value="TONB-DEPENDENT OUTER MEMBRANE RECEPTOR"/>
    <property type="match status" value="1"/>
</dbReference>
<dbReference type="PANTHER" id="PTHR30069:SF29">
    <property type="entry name" value="HEMOGLOBIN AND HEMOGLOBIN-HAPTOGLOBIN-BINDING PROTEIN 1-RELATED"/>
    <property type="match status" value="1"/>
</dbReference>
<evidence type="ECO:0000256" key="2">
    <source>
        <dbReference type="ARBA" id="ARBA00022448"/>
    </source>
</evidence>